<dbReference type="InterPro" id="IPR025558">
    <property type="entry name" value="DUF4283"/>
</dbReference>
<dbReference type="AlphaFoldDB" id="A0A8X8B841"/>
<evidence type="ECO:0000259" key="2">
    <source>
        <dbReference type="Pfam" id="PF14111"/>
    </source>
</evidence>
<dbReference type="Pfam" id="PF14111">
    <property type="entry name" value="DUF4283"/>
    <property type="match status" value="1"/>
</dbReference>
<feature type="domain" description="DUF4283" evidence="2">
    <location>
        <begin position="95"/>
        <end position="177"/>
    </location>
</feature>
<dbReference type="OrthoDB" id="1112773at2759"/>
<feature type="region of interest" description="Disordered" evidence="1">
    <location>
        <begin position="1"/>
        <end position="65"/>
    </location>
</feature>
<gene>
    <name evidence="3" type="ORF">Bca52824_010967</name>
</gene>
<evidence type="ECO:0000313" key="4">
    <source>
        <dbReference type="Proteomes" id="UP000886595"/>
    </source>
</evidence>
<feature type="compositionally biased region" description="Polar residues" evidence="1">
    <location>
        <begin position="368"/>
        <end position="391"/>
    </location>
</feature>
<feature type="region of interest" description="Disordered" evidence="1">
    <location>
        <begin position="368"/>
        <end position="472"/>
    </location>
</feature>
<dbReference type="PANTHER" id="PTHR31286">
    <property type="entry name" value="GLYCINE-RICH CELL WALL STRUCTURAL PROTEIN 1.8-LIKE"/>
    <property type="match status" value="1"/>
</dbReference>
<reference evidence="3 4" key="1">
    <citation type="submission" date="2020-02" db="EMBL/GenBank/DDBJ databases">
        <authorList>
            <person name="Ma Q."/>
            <person name="Huang Y."/>
            <person name="Song X."/>
            <person name="Pei D."/>
        </authorList>
    </citation>
    <scope>NUCLEOTIDE SEQUENCE [LARGE SCALE GENOMIC DNA]</scope>
    <source>
        <strain evidence="3">Sxm20200214</strain>
        <tissue evidence="3">Leaf</tissue>
    </source>
</reference>
<organism evidence="3 4">
    <name type="scientific">Brassica carinata</name>
    <name type="common">Ethiopian mustard</name>
    <name type="synonym">Abyssinian cabbage</name>
    <dbReference type="NCBI Taxonomy" id="52824"/>
    <lineage>
        <taxon>Eukaryota</taxon>
        <taxon>Viridiplantae</taxon>
        <taxon>Streptophyta</taxon>
        <taxon>Embryophyta</taxon>
        <taxon>Tracheophyta</taxon>
        <taxon>Spermatophyta</taxon>
        <taxon>Magnoliopsida</taxon>
        <taxon>eudicotyledons</taxon>
        <taxon>Gunneridae</taxon>
        <taxon>Pentapetalae</taxon>
        <taxon>rosids</taxon>
        <taxon>malvids</taxon>
        <taxon>Brassicales</taxon>
        <taxon>Brassicaceae</taxon>
        <taxon>Brassiceae</taxon>
        <taxon>Brassica</taxon>
    </lineage>
</organism>
<dbReference type="InterPro" id="IPR040256">
    <property type="entry name" value="At4g02000-like"/>
</dbReference>
<keyword evidence="4" id="KW-1185">Reference proteome</keyword>
<name>A0A8X8B841_BRACI</name>
<proteinExistence type="predicted"/>
<sequence length="472" mass="51818">METTAIAEDPPGVTEDSPEEKREEDEKVDPEAAEGRAEAESDKSDTKEGEVKAFPTPISPWSGNREGSIQPEIAEANGVVSMVIPTEILSNTNPLWRCYVVGYFIGDAPHVGSIHATVNRIWANPKNKTKVDVQFIEKNTVLFRIEDEGMRGGILQKKYWHIADIPLVVNEWSPETATLNPDLTSMPMWIDLKGVPSHLFSTKGLKCLARGVGNFVKLHPSTERCIRLDVARLLVEVNLHKELVERIEFQDVNGEKVTVEVGYPWLPPKCNVKILKDQSVKGKGVCTLDSTEVAVVGEKQNQNVVSKLLQELEDLAVQKSFAVASPKDQLVGVHGEGTSGDVRPILPLHVEGSVEAFVFEGTDQNKWSLVQTGPSNNKAASETEGETSNGIIVSPSRFNALAVPDDEDDNEDIEEGELIPDESKGVVPRTTKKGGRNQQHGVNKNPKKKVVNSRDLRLAQAYTAAKNTSSRK</sequence>
<evidence type="ECO:0000313" key="3">
    <source>
        <dbReference type="EMBL" id="KAG2328239.1"/>
    </source>
</evidence>
<dbReference type="Proteomes" id="UP000886595">
    <property type="component" value="Unassembled WGS sequence"/>
</dbReference>
<protein>
    <recommendedName>
        <fullName evidence="2">DUF4283 domain-containing protein</fullName>
    </recommendedName>
</protein>
<feature type="compositionally biased region" description="Basic and acidic residues" evidence="1">
    <location>
        <begin position="19"/>
        <end position="51"/>
    </location>
</feature>
<accession>A0A8X8B841</accession>
<evidence type="ECO:0000256" key="1">
    <source>
        <dbReference type="SAM" id="MobiDB-lite"/>
    </source>
</evidence>
<dbReference type="PANTHER" id="PTHR31286:SF148">
    <property type="entry name" value="DUF4283 DOMAIN-CONTAINING PROTEIN"/>
    <property type="match status" value="1"/>
</dbReference>
<dbReference type="EMBL" id="JAAMPC010000002">
    <property type="protein sequence ID" value="KAG2328239.1"/>
    <property type="molecule type" value="Genomic_DNA"/>
</dbReference>
<comment type="caution">
    <text evidence="3">The sequence shown here is derived from an EMBL/GenBank/DDBJ whole genome shotgun (WGS) entry which is preliminary data.</text>
</comment>
<feature type="compositionally biased region" description="Acidic residues" evidence="1">
    <location>
        <begin position="404"/>
        <end position="420"/>
    </location>
</feature>